<dbReference type="KEGG" id="cthe:Chro_0071"/>
<organism evidence="1 2">
    <name type="scientific">Chroococcidiopsis thermalis (strain PCC 7203)</name>
    <dbReference type="NCBI Taxonomy" id="251229"/>
    <lineage>
        <taxon>Bacteria</taxon>
        <taxon>Bacillati</taxon>
        <taxon>Cyanobacteriota</taxon>
        <taxon>Cyanophyceae</taxon>
        <taxon>Chroococcidiopsidales</taxon>
        <taxon>Chroococcidiopsidaceae</taxon>
        <taxon>Chroococcidiopsis</taxon>
    </lineage>
</organism>
<dbReference type="InParanoid" id="K9TT95"/>
<name>K9TT95_CHRTP</name>
<dbReference type="OrthoDB" id="423667at2"/>
<evidence type="ECO:0000313" key="1">
    <source>
        <dbReference type="EMBL" id="AFY85628.1"/>
    </source>
</evidence>
<dbReference type="EMBL" id="CP003597">
    <property type="protein sequence ID" value="AFY85628.1"/>
    <property type="molecule type" value="Genomic_DNA"/>
</dbReference>
<dbReference type="AlphaFoldDB" id="K9TT95"/>
<dbReference type="PATRIC" id="fig|251229.3.peg.87"/>
<dbReference type="Proteomes" id="UP000010384">
    <property type="component" value="Chromosome"/>
</dbReference>
<reference evidence="1 2" key="1">
    <citation type="submission" date="2012-06" db="EMBL/GenBank/DDBJ databases">
        <title>Finished chromosome of genome of Chroococcidiopsis thermalis PCC 7203.</title>
        <authorList>
            <consortium name="US DOE Joint Genome Institute"/>
            <person name="Gugger M."/>
            <person name="Coursin T."/>
            <person name="Rippka R."/>
            <person name="Tandeau De Marsac N."/>
            <person name="Huntemann M."/>
            <person name="Wei C.-L."/>
            <person name="Han J."/>
            <person name="Detter J.C."/>
            <person name="Han C."/>
            <person name="Tapia R."/>
            <person name="Davenport K."/>
            <person name="Daligault H."/>
            <person name="Erkkila T."/>
            <person name="Gu W."/>
            <person name="Munk A.C.C."/>
            <person name="Teshima H."/>
            <person name="Xu Y."/>
            <person name="Chain P."/>
            <person name="Chen A."/>
            <person name="Krypides N."/>
            <person name="Mavromatis K."/>
            <person name="Markowitz V."/>
            <person name="Szeto E."/>
            <person name="Ivanova N."/>
            <person name="Mikhailova N."/>
            <person name="Ovchinnikova G."/>
            <person name="Pagani I."/>
            <person name="Pati A."/>
            <person name="Goodwin L."/>
            <person name="Peters L."/>
            <person name="Pitluck S."/>
            <person name="Woyke T."/>
            <person name="Kerfeld C."/>
        </authorList>
    </citation>
    <scope>NUCLEOTIDE SEQUENCE [LARGE SCALE GENOMIC DNA]</scope>
    <source>
        <strain evidence="1 2">PCC 7203</strain>
    </source>
</reference>
<gene>
    <name evidence="1" type="ORF">Chro_0071</name>
</gene>
<proteinExistence type="predicted"/>
<sequence length="157" mass="18365">MIATENTQAKYIHPLARFVTTEAIALCLNLQPEQIYKIDCWRYVIHVVGKGVSTFVSYADLPPILGVEPPTNKDFFRWRKRFAKHKKQAPQFWEAFYQQKLQQAASQTELDQWKQILQVIEQILPSDSVAALRTVFEETRSTIRSYRLPTPLISYNY</sequence>
<dbReference type="STRING" id="251229.Chro_0071"/>
<keyword evidence="2" id="KW-1185">Reference proteome</keyword>
<accession>K9TT95</accession>
<dbReference type="HOGENOM" id="CLU_1702492_0_0_3"/>
<protein>
    <submittedName>
        <fullName evidence="1">Uncharacterized protein</fullName>
    </submittedName>
</protein>
<dbReference type="RefSeq" id="WP_015152180.1">
    <property type="nucleotide sequence ID" value="NC_019695.1"/>
</dbReference>
<dbReference type="eggNOG" id="ENOG5032SX8">
    <property type="taxonomic scope" value="Bacteria"/>
</dbReference>
<evidence type="ECO:0000313" key="2">
    <source>
        <dbReference type="Proteomes" id="UP000010384"/>
    </source>
</evidence>